<evidence type="ECO:0000256" key="1">
    <source>
        <dbReference type="ARBA" id="ARBA00022679"/>
    </source>
</evidence>
<name>A0ABW5FFJ5_9BACL</name>
<accession>A0ABW5FFJ5</accession>
<protein>
    <submittedName>
        <fullName evidence="4">GNAT family N-acetyltransferase</fullName>
    </submittedName>
</protein>
<evidence type="ECO:0000313" key="5">
    <source>
        <dbReference type="Proteomes" id="UP001597448"/>
    </source>
</evidence>
<feature type="domain" description="N-acetyltransferase" evidence="3">
    <location>
        <begin position="151"/>
        <end position="301"/>
    </location>
</feature>
<dbReference type="PANTHER" id="PTHR43420:SF47">
    <property type="entry name" value="N-ACETYLTRANSFERASE DOMAIN-CONTAINING PROTEIN"/>
    <property type="match status" value="1"/>
</dbReference>
<dbReference type="InterPro" id="IPR000182">
    <property type="entry name" value="GNAT_dom"/>
</dbReference>
<keyword evidence="1" id="KW-0808">Transferase</keyword>
<dbReference type="PROSITE" id="PS51186">
    <property type="entry name" value="GNAT"/>
    <property type="match status" value="1"/>
</dbReference>
<sequence>MKVELLSQSKVEAFLSFCRKHRGELDDSYLIDEELAGFECSPDNPTYIMADSSGGITAAASLMLNDYARRGRKARFRILYTETGDVNVYESLLRAVLPHAAEMDQLNLFVPVANAAAIEVLASVRFAVQRYTYILVREQGEPPALSLPPGYEILPFRSGADEVVWCEVRNAGFARLQGNETPVTPAMVQQMIRGADYIEGGLLILYHNGTAVGIVHGSADEYEEAPAMSIGPLAVLPEYQGRGLGRILLQAALRFAAEQTYSRTVLCVNAENERAQALYTGEGFRQAEAVACLTYVVQHQI</sequence>
<reference evidence="5" key="1">
    <citation type="journal article" date="2019" name="Int. J. Syst. Evol. Microbiol.">
        <title>The Global Catalogue of Microorganisms (GCM) 10K type strain sequencing project: providing services to taxonomists for standard genome sequencing and annotation.</title>
        <authorList>
            <consortium name="The Broad Institute Genomics Platform"/>
            <consortium name="The Broad Institute Genome Sequencing Center for Infectious Disease"/>
            <person name="Wu L."/>
            <person name="Ma J."/>
        </authorList>
    </citation>
    <scope>NUCLEOTIDE SEQUENCE [LARGE SCALE GENOMIC DNA]</scope>
    <source>
        <strain evidence="5">CCM 8725</strain>
    </source>
</reference>
<dbReference type="InterPro" id="IPR050680">
    <property type="entry name" value="YpeA/RimI_acetyltransf"/>
</dbReference>
<dbReference type="RefSeq" id="WP_209990895.1">
    <property type="nucleotide sequence ID" value="NZ_JBHUKY010000045.1"/>
</dbReference>
<keyword evidence="5" id="KW-1185">Reference proteome</keyword>
<evidence type="ECO:0000256" key="2">
    <source>
        <dbReference type="ARBA" id="ARBA00023315"/>
    </source>
</evidence>
<organism evidence="4 5">
    <name type="scientific">Paenibacillus rhizoplanae</name>
    <dbReference type="NCBI Taxonomy" id="1917181"/>
    <lineage>
        <taxon>Bacteria</taxon>
        <taxon>Bacillati</taxon>
        <taxon>Bacillota</taxon>
        <taxon>Bacilli</taxon>
        <taxon>Bacillales</taxon>
        <taxon>Paenibacillaceae</taxon>
        <taxon>Paenibacillus</taxon>
    </lineage>
</organism>
<comment type="caution">
    <text evidence="4">The sequence shown here is derived from an EMBL/GenBank/DDBJ whole genome shotgun (WGS) entry which is preliminary data.</text>
</comment>
<dbReference type="CDD" id="cd04301">
    <property type="entry name" value="NAT_SF"/>
    <property type="match status" value="1"/>
</dbReference>
<evidence type="ECO:0000313" key="4">
    <source>
        <dbReference type="EMBL" id="MFD2412706.1"/>
    </source>
</evidence>
<keyword evidence="2" id="KW-0012">Acyltransferase</keyword>
<dbReference type="Gene3D" id="3.40.630.30">
    <property type="match status" value="1"/>
</dbReference>
<evidence type="ECO:0000259" key="3">
    <source>
        <dbReference type="PROSITE" id="PS51186"/>
    </source>
</evidence>
<dbReference type="SUPFAM" id="SSF55729">
    <property type="entry name" value="Acyl-CoA N-acyltransferases (Nat)"/>
    <property type="match status" value="1"/>
</dbReference>
<dbReference type="EMBL" id="JBHUKY010000045">
    <property type="protein sequence ID" value="MFD2412706.1"/>
    <property type="molecule type" value="Genomic_DNA"/>
</dbReference>
<dbReference type="PANTHER" id="PTHR43420">
    <property type="entry name" value="ACETYLTRANSFERASE"/>
    <property type="match status" value="1"/>
</dbReference>
<proteinExistence type="predicted"/>
<dbReference type="Proteomes" id="UP001597448">
    <property type="component" value="Unassembled WGS sequence"/>
</dbReference>
<dbReference type="InterPro" id="IPR016181">
    <property type="entry name" value="Acyl_CoA_acyltransferase"/>
</dbReference>
<gene>
    <name evidence="4" type="ORF">ACFSX3_22700</name>
</gene>
<dbReference type="Pfam" id="PF00583">
    <property type="entry name" value="Acetyltransf_1"/>
    <property type="match status" value="1"/>
</dbReference>